<gene>
    <name evidence="1" type="ORF">NT6N_00740</name>
</gene>
<dbReference type="AlphaFoldDB" id="A0AAT9FGD4"/>
<evidence type="ECO:0000313" key="1">
    <source>
        <dbReference type="EMBL" id="BDS05034.1"/>
    </source>
</evidence>
<sequence length="327" mass="36373">MAERSAKKRFALVWIYCPMESVKRMQLILLTSVALLSLGSGPQLSAQTPAATQAAALGKNLQDVYLYWRNAMMTKNYASWKQATASHRKISLQNRILSEKGQFPVDIFKTPTPPPALTGLKMLRARSKGATAKLVYFGKVDFGVGGNPTNNLLVLNFVLEGRGWKYDNAEFVNLSGLKEVRQQIEAGKMDYVDGEAFIPDGVKPIQPIVVRPAKYITKVYAFCPGREVQVSVNNISKHRFQDTQQAEVVIGGGRDGMNDIWFSIKDLPDYKGDDPLTLRVYVFSQVNGVQPVKVFQYQTKKGEKPKSTSSERFMIDAATAAKVLGRK</sequence>
<evidence type="ECO:0008006" key="2">
    <source>
        <dbReference type="Google" id="ProtNLM"/>
    </source>
</evidence>
<dbReference type="KEGG" id="osu:NT6N_00740"/>
<protein>
    <recommendedName>
        <fullName evidence="2">DUF3828 domain-containing protein</fullName>
    </recommendedName>
</protein>
<organism evidence="1">
    <name type="scientific">Oceaniferula spumae</name>
    <dbReference type="NCBI Taxonomy" id="2979115"/>
    <lineage>
        <taxon>Bacteria</taxon>
        <taxon>Pseudomonadati</taxon>
        <taxon>Verrucomicrobiota</taxon>
        <taxon>Verrucomicrobiia</taxon>
        <taxon>Verrucomicrobiales</taxon>
        <taxon>Verrucomicrobiaceae</taxon>
        <taxon>Oceaniferula</taxon>
    </lineage>
</organism>
<proteinExistence type="predicted"/>
<reference evidence="1" key="1">
    <citation type="submission" date="2024-07" db="EMBL/GenBank/DDBJ databases">
        <title>Complete genome sequence of Verrucomicrobiaceae bacterium NT6N.</title>
        <authorList>
            <person name="Huang C."/>
            <person name="Takami H."/>
            <person name="Hamasaki K."/>
        </authorList>
    </citation>
    <scope>NUCLEOTIDE SEQUENCE</scope>
    <source>
        <strain evidence="1">NT6N</strain>
    </source>
</reference>
<name>A0AAT9FGD4_9BACT</name>
<dbReference type="EMBL" id="AP026866">
    <property type="protein sequence ID" value="BDS05034.1"/>
    <property type="molecule type" value="Genomic_DNA"/>
</dbReference>
<accession>A0AAT9FGD4</accession>